<dbReference type="Gene3D" id="3.20.20.450">
    <property type="entry name" value="EAL domain"/>
    <property type="match status" value="1"/>
</dbReference>
<dbReference type="GO" id="GO:0071111">
    <property type="term" value="F:cyclic-guanylate-specific phosphodiesterase activity"/>
    <property type="evidence" value="ECO:0007669"/>
    <property type="project" value="InterPro"/>
</dbReference>
<name>A0A0R2FEU2_9LACO</name>
<feature type="domain" description="EAL" evidence="1">
    <location>
        <begin position="1"/>
        <end position="219"/>
    </location>
</feature>
<proteinExistence type="predicted"/>
<dbReference type="AlphaFoldDB" id="A0A0R2FEU2"/>
<evidence type="ECO:0000313" key="2">
    <source>
        <dbReference type="EMBL" id="KRN27043.1"/>
    </source>
</evidence>
<dbReference type="SUPFAM" id="SSF141868">
    <property type="entry name" value="EAL domain-like"/>
    <property type="match status" value="1"/>
</dbReference>
<dbReference type="CDD" id="cd01948">
    <property type="entry name" value="EAL"/>
    <property type="match status" value="1"/>
</dbReference>
<dbReference type="InterPro" id="IPR001633">
    <property type="entry name" value="EAL_dom"/>
</dbReference>
<dbReference type="PROSITE" id="PS50883">
    <property type="entry name" value="EAL"/>
    <property type="match status" value="1"/>
</dbReference>
<dbReference type="InterPro" id="IPR050706">
    <property type="entry name" value="Cyclic-di-GMP_PDE-like"/>
</dbReference>
<gene>
    <name evidence="2" type="ORF">FD14_GL000682</name>
</gene>
<dbReference type="PANTHER" id="PTHR33121">
    <property type="entry name" value="CYCLIC DI-GMP PHOSPHODIESTERASE PDEF"/>
    <property type="match status" value="1"/>
</dbReference>
<comment type="caution">
    <text evidence="2">The sequence shown here is derived from an EMBL/GenBank/DDBJ whole genome shotgun (WGS) entry which is preliminary data.</text>
</comment>
<dbReference type="RefSeq" id="WP_054735721.1">
    <property type="nucleotide sequence ID" value="NZ_AYZM01000001.1"/>
</dbReference>
<reference evidence="2 3" key="1">
    <citation type="journal article" date="2015" name="Genome Announc.">
        <title>Expanding the biotechnology potential of lactobacilli through comparative genomics of 213 strains and associated genera.</title>
        <authorList>
            <person name="Sun Z."/>
            <person name="Harris H.M."/>
            <person name="McCann A."/>
            <person name="Guo C."/>
            <person name="Argimon S."/>
            <person name="Zhang W."/>
            <person name="Yang X."/>
            <person name="Jeffery I.B."/>
            <person name="Cooney J.C."/>
            <person name="Kagawa T.F."/>
            <person name="Liu W."/>
            <person name="Song Y."/>
            <person name="Salvetti E."/>
            <person name="Wrobel A."/>
            <person name="Rasinkangas P."/>
            <person name="Parkhill J."/>
            <person name="Rea M.C."/>
            <person name="O'Sullivan O."/>
            <person name="Ritari J."/>
            <person name="Douillard F.P."/>
            <person name="Paul Ross R."/>
            <person name="Yang R."/>
            <person name="Briner A.E."/>
            <person name="Felis G.E."/>
            <person name="de Vos W.M."/>
            <person name="Barrangou R."/>
            <person name="Klaenhammer T.R."/>
            <person name="Caufield P.W."/>
            <person name="Cui Y."/>
            <person name="Zhang H."/>
            <person name="O'Toole P.W."/>
        </authorList>
    </citation>
    <scope>NUCLEOTIDE SEQUENCE [LARGE SCALE GENOMIC DNA]</scope>
    <source>
        <strain evidence="2 3">DSM 23365</strain>
    </source>
</reference>
<keyword evidence="3" id="KW-1185">Reference proteome</keyword>
<dbReference type="SMART" id="SM00052">
    <property type="entry name" value="EAL"/>
    <property type="match status" value="1"/>
</dbReference>
<dbReference type="PATRIC" id="fig|1423804.4.peg.732"/>
<dbReference type="Pfam" id="PF00563">
    <property type="entry name" value="EAL"/>
    <property type="match status" value="1"/>
</dbReference>
<sequence>MYRYFIQPQLNKFTNSLIGYEMLIRKSADDRWILPQNFASIPLDIQVDLLKQVANRLALKVGSVSFNLNRTQFVNRDMAAALIDAQHAIYPVTLVVEVTEEESDQDVTIAQLKQSAAEYEQHGIQLSLDDVGTGRNVYESIEALLPDASEIKVAMQNFRQSERTTEIPEQLRYWRDVAAKHQLRLIVEGTETAEDDALLDELEIPLRQGYYYGKPHLFS</sequence>
<dbReference type="STRING" id="1423804.FD14_GL000682"/>
<dbReference type="EMBL" id="AYZM01000001">
    <property type="protein sequence ID" value="KRN27043.1"/>
    <property type="molecule type" value="Genomic_DNA"/>
</dbReference>
<dbReference type="PANTHER" id="PTHR33121:SF70">
    <property type="entry name" value="SIGNALING PROTEIN YKOW"/>
    <property type="match status" value="1"/>
</dbReference>
<dbReference type="Proteomes" id="UP000051442">
    <property type="component" value="Unassembled WGS sequence"/>
</dbReference>
<evidence type="ECO:0000259" key="1">
    <source>
        <dbReference type="PROSITE" id="PS50883"/>
    </source>
</evidence>
<dbReference type="InterPro" id="IPR035919">
    <property type="entry name" value="EAL_sf"/>
</dbReference>
<protein>
    <submittedName>
        <fullName evidence="2">Diguanylate cyclase phosphodiesterase domain-containing protein</fullName>
    </submittedName>
</protein>
<dbReference type="OrthoDB" id="8731447at2"/>
<organism evidence="2 3">
    <name type="scientific">Secundilactobacillus similis DSM 23365 = JCM 2765</name>
    <dbReference type="NCBI Taxonomy" id="1423804"/>
    <lineage>
        <taxon>Bacteria</taxon>
        <taxon>Bacillati</taxon>
        <taxon>Bacillota</taxon>
        <taxon>Bacilli</taxon>
        <taxon>Lactobacillales</taxon>
        <taxon>Lactobacillaceae</taxon>
        <taxon>Secundilactobacillus</taxon>
    </lineage>
</organism>
<accession>A0A0R2FEU2</accession>
<evidence type="ECO:0000313" key="3">
    <source>
        <dbReference type="Proteomes" id="UP000051442"/>
    </source>
</evidence>